<dbReference type="AlphaFoldDB" id="A0A915DQQ1"/>
<proteinExistence type="predicted"/>
<dbReference type="Proteomes" id="UP000887574">
    <property type="component" value="Unplaced"/>
</dbReference>
<protein>
    <submittedName>
        <fullName evidence="2">Uncharacterized protein</fullName>
    </submittedName>
</protein>
<evidence type="ECO:0000313" key="2">
    <source>
        <dbReference type="WBParaSite" id="jg21911"/>
    </source>
</evidence>
<sequence>MTTELFGPRRCVDELLSTLSNYDCSRDLTDESCLIISKIVDLLTRYAIQSCDKKTAEKVWLHFQTLVPSLDLSKILDQPLHAKSLTAITEFNSNGSSQKTKDMCGFGLDRPSFRRFCSDSTYRTHSKRETTTKPWPQDQIINFHALYFGPSSEKHSFLDCLVTLLKALAILATSFNNQSLLTTIFEVCNRDTCAVELDYSGEFKLTLTNWLTLVNLSVLIGMGMCRKGQVAGDVPLELTLSFCLKHVDKLMSVQMVLDQLQIHLEDSEVVLELNVKLMDLVERFLVYSVELLQLSCSVTPALPQQFTNNYAFNLLNMCECYKTSDIGKMCQKPCPNHICFYLFIELCGNIRRDRDTWKDLLQVYLIVPPLFCECVEAQEVLKSVMFVTDQALLDDFILVLKHHFKDSFAIRNAKSPAVSHYYNDIFTAWTTTGVSISAHKLANQLLEVFELVSGFLSLEDFTDFGQKLLLLLQNVKTAAQLNDVFAINIREKATLVFAHHLRASTSFVSALIGEVVLELDEAIYYDSSRQKSFFILIQSILQQADSNQFHNLMAVLLEKYQQILKMEKPMFGFLWLTQQKTSDLLCRLFLTCSDISLKIVNCSELDTNSIKLNNLCPLLTSCATLLVSLST</sequence>
<keyword evidence="1" id="KW-1185">Reference proteome</keyword>
<dbReference type="WBParaSite" id="jg21911">
    <property type="protein sequence ID" value="jg21911"/>
    <property type="gene ID" value="jg21911"/>
</dbReference>
<accession>A0A915DQQ1</accession>
<organism evidence="1 2">
    <name type="scientific">Ditylenchus dipsaci</name>
    <dbReference type="NCBI Taxonomy" id="166011"/>
    <lineage>
        <taxon>Eukaryota</taxon>
        <taxon>Metazoa</taxon>
        <taxon>Ecdysozoa</taxon>
        <taxon>Nematoda</taxon>
        <taxon>Chromadorea</taxon>
        <taxon>Rhabditida</taxon>
        <taxon>Tylenchina</taxon>
        <taxon>Tylenchomorpha</taxon>
        <taxon>Sphaerularioidea</taxon>
        <taxon>Anguinidae</taxon>
        <taxon>Anguininae</taxon>
        <taxon>Ditylenchus</taxon>
    </lineage>
</organism>
<name>A0A915DQQ1_9BILA</name>
<reference evidence="2" key="1">
    <citation type="submission" date="2022-11" db="UniProtKB">
        <authorList>
            <consortium name="WormBaseParasite"/>
        </authorList>
    </citation>
    <scope>IDENTIFICATION</scope>
</reference>
<evidence type="ECO:0000313" key="1">
    <source>
        <dbReference type="Proteomes" id="UP000887574"/>
    </source>
</evidence>